<evidence type="ECO:0000313" key="2">
    <source>
        <dbReference type="Proteomes" id="UP000014500"/>
    </source>
</evidence>
<evidence type="ECO:0000313" key="1">
    <source>
        <dbReference type="EnsemblMetazoa" id="SMAR000253-PA"/>
    </source>
</evidence>
<dbReference type="InterPro" id="IPR008614">
    <property type="entry name" value="FIBP"/>
</dbReference>
<proteinExistence type="predicted"/>
<reference evidence="1" key="2">
    <citation type="submission" date="2015-02" db="UniProtKB">
        <authorList>
            <consortium name="EnsemblMetazoa"/>
        </authorList>
    </citation>
    <scope>IDENTIFICATION</scope>
</reference>
<dbReference type="STRING" id="126957.T1IHE0"/>
<dbReference type="OMA" id="ENICTHF"/>
<accession>T1IHE0</accession>
<name>T1IHE0_STRMM</name>
<dbReference type="PANTHER" id="PTHR13223:SF2">
    <property type="entry name" value="ACIDIC FIBROBLAST GROWTH FACTOR INTRACELLULAR-BINDING PROTEIN"/>
    <property type="match status" value="1"/>
</dbReference>
<dbReference type="EMBL" id="JH429889">
    <property type="status" value="NOT_ANNOTATED_CDS"/>
    <property type="molecule type" value="Genomic_DNA"/>
</dbReference>
<organism evidence="1 2">
    <name type="scientific">Strigamia maritima</name>
    <name type="common">European centipede</name>
    <name type="synonym">Geophilus maritimus</name>
    <dbReference type="NCBI Taxonomy" id="126957"/>
    <lineage>
        <taxon>Eukaryota</taxon>
        <taxon>Metazoa</taxon>
        <taxon>Ecdysozoa</taxon>
        <taxon>Arthropoda</taxon>
        <taxon>Myriapoda</taxon>
        <taxon>Chilopoda</taxon>
        <taxon>Pleurostigmophora</taxon>
        <taxon>Geophilomorpha</taxon>
        <taxon>Linotaeniidae</taxon>
        <taxon>Strigamia</taxon>
    </lineage>
</organism>
<protein>
    <submittedName>
        <fullName evidence="1">Uncharacterized protein</fullName>
    </submittedName>
</protein>
<dbReference type="PANTHER" id="PTHR13223">
    <property type="entry name" value="ACIDIC FIBROBLAST GROWTH FACTOR INTRACELLULAR BINDING PROTEIN"/>
    <property type="match status" value="1"/>
</dbReference>
<dbReference type="EnsemblMetazoa" id="SMAR000253-RA">
    <property type="protein sequence ID" value="SMAR000253-PA"/>
    <property type="gene ID" value="SMAR000253"/>
</dbReference>
<reference evidence="2" key="1">
    <citation type="submission" date="2011-05" db="EMBL/GenBank/DDBJ databases">
        <authorList>
            <person name="Richards S.R."/>
            <person name="Qu J."/>
            <person name="Jiang H."/>
            <person name="Jhangiani S.N."/>
            <person name="Agravi P."/>
            <person name="Goodspeed R."/>
            <person name="Gross S."/>
            <person name="Mandapat C."/>
            <person name="Jackson L."/>
            <person name="Mathew T."/>
            <person name="Pu L."/>
            <person name="Thornton R."/>
            <person name="Saada N."/>
            <person name="Wilczek-Boney K.B."/>
            <person name="Lee S."/>
            <person name="Kovar C."/>
            <person name="Wu Y."/>
            <person name="Scherer S.E."/>
            <person name="Worley K.C."/>
            <person name="Muzny D.M."/>
            <person name="Gibbs R."/>
        </authorList>
    </citation>
    <scope>NUCLEOTIDE SEQUENCE</scope>
    <source>
        <strain evidence="2">Brora</strain>
    </source>
</reference>
<dbReference type="HOGENOM" id="CLU_1429706_0_0_1"/>
<sequence>METIKSLQQLCRLVINVFGFPMVESELNDLTCRGSLSHISNARKAFTKPYCVGWAMDVSGMYEFDDVVLREILGKKLSLRNWKNLDEVSEKTHAWFSCTEYSDAFSASWTSCQNFVVIILQFRKYAAIVFITNNRFETDKQQQVNKNEKTDVDLDREFLQNLRKLKILLEKDHLEEHCGYYIMLISSNTK</sequence>
<dbReference type="GO" id="GO:0005634">
    <property type="term" value="C:nucleus"/>
    <property type="evidence" value="ECO:0007669"/>
    <property type="project" value="TreeGrafter"/>
</dbReference>
<dbReference type="Pfam" id="PF05427">
    <property type="entry name" value="FIBP"/>
    <property type="match status" value="1"/>
</dbReference>
<dbReference type="PhylomeDB" id="T1IHE0"/>
<keyword evidence="2" id="KW-1185">Reference proteome</keyword>
<dbReference type="AlphaFoldDB" id="T1IHE0"/>
<dbReference type="Proteomes" id="UP000014500">
    <property type="component" value="Unassembled WGS sequence"/>
</dbReference>